<feature type="compositionally biased region" description="Low complexity" evidence="1">
    <location>
        <begin position="202"/>
        <end position="214"/>
    </location>
</feature>
<feature type="region of interest" description="Disordered" evidence="1">
    <location>
        <begin position="1"/>
        <end position="518"/>
    </location>
</feature>
<feature type="non-terminal residue" evidence="3">
    <location>
        <position position="816"/>
    </location>
</feature>
<feature type="compositionally biased region" description="Polar residues" evidence="1">
    <location>
        <begin position="215"/>
        <end position="242"/>
    </location>
</feature>
<reference evidence="3 4" key="1">
    <citation type="submission" date="2018-05" db="EMBL/GenBank/DDBJ databases">
        <title>Draft genome sequence of Scytalidium lignicola DSM 105466, a ubiquitous saprotrophic fungus.</title>
        <authorList>
            <person name="Buettner E."/>
            <person name="Gebauer A.M."/>
            <person name="Hofrichter M."/>
            <person name="Liers C."/>
            <person name="Kellner H."/>
        </authorList>
    </citation>
    <scope>NUCLEOTIDE SEQUENCE [LARGE SCALE GENOMIC DNA]</scope>
    <source>
        <strain evidence="3 4">DSM 105466</strain>
    </source>
</reference>
<protein>
    <recommendedName>
        <fullName evidence="2">DUF4211 domain-containing protein</fullName>
    </recommendedName>
</protein>
<dbReference type="STRING" id="5539.A0A3E2HD50"/>
<feature type="compositionally biased region" description="Basic and acidic residues" evidence="1">
    <location>
        <begin position="467"/>
        <end position="487"/>
    </location>
</feature>
<feature type="compositionally biased region" description="Basic residues" evidence="1">
    <location>
        <begin position="1"/>
        <end position="16"/>
    </location>
</feature>
<feature type="compositionally biased region" description="Polar residues" evidence="1">
    <location>
        <begin position="337"/>
        <end position="347"/>
    </location>
</feature>
<dbReference type="AlphaFoldDB" id="A0A3E2HD50"/>
<dbReference type="PANTHER" id="PTHR14689:SF0">
    <property type="entry name" value="COILED-COIL DOMAIN-CONTAINING PROTEIN 82"/>
    <property type="match status" value="1"/>
</dbReference>
<accession>A0A3E2HD50</accession>
<feature type="compositionally biased region" description="Polar residues" evidence="1">
    <location>
        <begin position="25"/>
        <end position="36"/>
    </location>
</feature>
<feature type="non-terminal residue" evidence="3">
    <location>
        <position position="1"/>
    </location>
</feature>
<dbReference type="OrthoDB" id="21499at2759"/>
<dbReference type="OMA" id="CHMSEDI"/>
<proteinExistence type="predicted"/>
<feature type="compositionally biased region" description="Acidic residues" evidence="1">
    <location>
        <begin position="417"/>
        <end position="427"/>
    </location>
</feature>
<dbReference type="Pfam" id="PF13926">
    <property type="entry name" value="DUF4211"/>
    <property type="match status" value="1"/>
</dbReference>
<feature type="compositionally biased region" description="Polar residues" evidence="1">
    <location>
        <begin position="97"/>
        <end position="119"/>
    </location>
</feature>
<dbReference type="EMBL" id="NCSJ02000079">
    <property type="protein sequence ID" value="RFU31285.1"/>
    <property type="molecule type" value="Genomic_DNA"/>
</dbReference>
<gene>
    <name evidence="3" type="ORF">B7463_g5063</name>
</gene>
<name>A0A3E2HD50_SCYLI</name>
<dbReference type="Proteomes" id="UP000258309">
    <property type="component" value="Unassembled WGS sequence"/>
</dbReference>
<sequence>MPVNTKRKTKLGKQTKKQTQLTFDPVQSGSSSTSSALPEARVRYSVPGLGRTRSTRKQYADDVGHPDSSGKQYPVVPASSPKQIDGNLPFKSLPTPIKSSQAENISTIANEGHASSFSGALSRHSRDMKHRSSSMFATAEGSKETAAMRVDGHAGESDNSSPEEDTIIPSGRRRNVRHSLQDPQQSIARRGSSVSHPRRSSDSSQDQSESSQQRTPAKSFSPNIFNTPLSGSKIITSKSPSNASKRSRYRKARKSSTSPTSCHMSEDISSSENSVNLPSRKSTSTPQHSRPSRLPTKVLILSEDESSPEAAPSTQRRRKKTVFLDDSDSDGLASIPALQSPSVQSGLNAKDPIQINDDSARTGSISPPKRRRSVSVLSDDEDEQPIISPLKRRRNPIQYLPEMSPAKRSRRPYSVIDNEDDNEDDSDLPSPRKGIKSLQKAKGKGIAEEGTPGRLTRQKVTARRHRTEKEKKLELLRRRRAGEKIDELTDSDSSEEEKAALYDSQEGHEYLSDFPDESEDEAIEKITEFERRKAPRRRNDEHNEDDEDEDDEFVVADEEEILGVPTASLHDIPLQFTYAAHKPLKEHFRDAIEWMIHLKINPAFNKNDPIYTNAFKKLDDEVSGYARSKFLSAAWNEDFSRAIKSRPLIQVAELPAADHLRKCSACNRSGHPSTFIITLSGNPYHKETLEEVEQEESEDEDESHMSINSLGQDLPPDGKEWYVGRTCAMNAEWAHRLSHWKYELNEWVVDNLSAEGYLSGDELAKKERMKSRQKRDYANAIADQWQDNGAIKSLYTDFKRSMEAARASKPQRYSRG</sequence>
<comment type="caution">
    <text evidence="3">The sequence shown here is derived from an EMBL/GenBank/DDBJ whole genome shotgun (WGS) entry which is preliminary data.</text>
</comment>
<dbReference type="GO" id="GO:0005634">
    <property type="term" value="C:nucleus"/>
    <property type="evidence" value="ECO:0007669"/>
    <property type="project" value="TreeGrafter"/>
</dbReference>
<dbReference type="InterPro" id="IPR025451">
    <property type="entry name" value="DUF4211"/>
</dbReference>
<keyword evidence="4" id="KW-1185">Reference proteome</keyword>
<evidence type="ECO:0000259" key="2">
    <source>
        <dbReference type="Pfam" id="PF13926"/>
    </source>
</evidence>
<feature type="compositionally biased region" description="Basic and acidic residues" evidence="1">
    <location>
        <begin position="496"/>
        <end position="511"/>
    </location>
</feature>
<evidence type="ECO:0000256" key="1">
    <source>
        <dbReference type="SAM" id="MobiDB-lite"/>
    </source>
</evidence>
<feature type="domain" description="DUF4211" evidence="2">
    <location>
        <begin position="552"/>
        <end position="689"/>
    </location>
</feature>
<feature type="compositionally biased region" description="Polar residues" evidence="1">
    <location>
        <begin position="257"/>
        <end position="289"/>
    </location>
</feature>
<feature type="compositionally biased region" description="Basic residues" evidence="1">
    <location>
        <begin position="433"/>
        <end position="443"/>
    </location>
</feature>
<evidence type="ECO:0000313" key="4">
    <source>
        <dbReference type="Proteomes" id="UP000258309"/>
    </source>
</evidence>
<organism evidence="3 4">
    <name type="scientific">Scytalidium lignicola</name>
    <name type="common">Hyphomycete</name>
    <dbReference type="NCBI Taxonomy" id="5539"/>
    <lineage>
        <taxon>Eukaryota</taxon>
        <taxon>Fungi</taxon>
        <taxon>Dikarya</taxon>
        <taxon>Ascomycota</taxon>
        <taxon>Pezizomycotina</taxon>
        <taxon>Leotiomycetes</taxon>
        <taxon>Leotiomycetes incertae sedis</taxon>
        <taxon>Scytalidium</taxon>
    </lineage>
</organism>
<feature type="compositionally biased region" description="Basic residues" evidence="1">
    <location>
        <begin position="456"/>
        <end position="466"/>
    </location>
</feature>
<feature type="compositionally biased region" description="Basic residues" evidence="1">
    <location>
        <begin position="245"/>
        <end position="254"/>
    </location>
</feature>
<dbReference type="PANTHER" id="PTHR14689">
    <property type="entry name" value="PHORBOL-ESTER_DAG-TYPE DOMAIN-CONTAINING PROTEIN"/>
    <property type="match status" value="1"/>
</dbReference>
<feature type="region of interest" description="Disordered" evidence="1">
    <location>
        <begin position="693"/>
        <end position="713"/>
    </location>
</feature>
<feature type="compositionally biased region" description="Acidic residues" evidence="1">
    <location>
        <begin position="693"/>
        <end position="702"/>
    </location>
</feature>
<evidence type="ECO:0000313" key="3">
    <source>
        <dbReference type="EMBL" id="RFU31285.1"/>
    </source>
</evidence>